<proteinExistence type="predicted"/>
<feature type="compositionally biased region" description="Polar residues" evidence="1">
    <location>
        <begin position="78"/>
        <end position="97"/>
    </location>
</feature>
<feature type="compositionally biased region" description="Basic residues" evidence="1">
    <location>
        <begin position="33"/>
        <end position="48"/>
    </location>
</feature>
<feature type="region of interest" description="Disordered" evidence="1">
    <location>
        <begin position="1"/>
        <end position="108"/>
    </location>
</feature>
<evidence type="ECO:0000256" key="1">
    <source>
        <dbReference type="SAM" id="MobiDB-lite"/>
    </source>
</evidence>
<protein>
    <submittedName>
        <fullName evidence="2">(northern house mosquito) hypothetical protein</fullName>
    </submittedName>
</protein>
<organism evidence="2">
    <name type="scientific">Culex pipiens</name>
    <name type="common">House mosquito</name>
    <dbReference type="NCBI Taxonomy" id="7175"/>
    <lineage>
        <taxon>Eukaryota</taxon>
        <taxon>Metazoa</taxon>
        <taxon>Ecdysozoa</taxon>
        <taxon>Arthropoda</taxon>
        <taxon>Hexapoda</taxon>
        <taxon>Insecta</taxon>
        <taxon>Pterygota</taxon>
        <taxon>Neoptera</taxon>
        <taxon>Endopterygota</taxon>
        <taxon>Diptera</taxon>
        <taxon>Nematocera</taxon>
        <taxon>Culicoidea</taxon>
        <taxon>Culicidae</taxon>
        <taxon>Culicinae</taxon>
        <taxon>Culicini</taxon>
        <taxon>Culex</taxon>
        <taxon>Culex</taxon>
    </lineage>
</organism>
<sequence>MTLRRRRRRRRRSARGSSEIRRRPTRTMTTMVAKRKSARRKRRVRAAKTIRQPRAAKRFVRFLKSPNSNKPQKRLNRRSGNASSVSPSGRSYTTRYMTKSPKRSKSSSSWCWTLTRKPRNRCWRSTRRW</sequence>
<reference evidence="2" key="1">
    <citation type="submission" date="2021-05" db="EMBL/GenBank/DDBJ databases">
        <authorList>
            <person name="Alioto T."/>
            <person name="Alioto T."/>
            <person name="Gomez Garrido J."/>
        </authorList>
    </citation>
    <scope>NUCLEOTIDE SEQUENCE</scope>
</reference>
<accession>A0A8D8FM32</accession>
<evidence type="ECO:0000313" key="2">
    <source>
        <dbReference type="EMBL" id="CAG6476351.1"/>
    </source>
</evidence>
<dbReference type="AlphaFoldDB" id="A0A8D8FM32"/>
<dbReference type="EMBL" id="HBUE01078277">
    <property type="protein sequence ID" value="CAG6476351.1"/>
    <property type="molecule type" value="Transcribed_RNA"/>
</dbReference>
<name>A0A8D8FM32_CULPI</name>
<feature type="compositionally biased region" description="Basic residues" evidence="1">
    <location>
        <begin position="1"/>
        <end position="14"/>
    </location>
</feature>